<dbReference type="RefSeq" id="XP_018638927.1">
    <property type="nucleotide sequence ID" value="XM_018783296.1"/>
</dbReference>
<proteinExistence type="predicted"/>
<dbReference type="AlphaFoldDB" id="A0A151L3K3"/>
<feature type="non-terminal residue" evidence="1">
    <location>
        <position position="1"/>
    </location>
</feature>
<name>A0A151L3K3_9APIC</name>
<organism evidence="1 2">
    <name type="scientific">Plasmodium gaboni</name>
    <dbReference type="NCBI Taxonomy" id="647221"/>
    <lineage>
        <taxon>Eukaryota</taxon>
        <taxon>Sar</taxon>
        <taxon>Alveolata</taxon>
        <taxon>Apicomplexa</taxon>
        <taxon>Aconoidasida</taxon>
        <taxon>Haemosporida</taxon>
        <taxon>Plasmodiidae</taxon>
        <taxon>Plasmodium</taxon>
        <taxon>Plasmodium (Laverania)</taxon>
    </lineage>
</organism>
<gene>
    <name evidence="1" type="ORF">PGSY75_0015900</name>
</gene>
<accession>A0A151L3K3</accession>
<reference evidence="1 2" key="1">
    <citation type="journal article" date="2016" name="Nat. Commun.">
        <title>Genomes of cryptic chimpanzee Plasmodium species reveal key evolutionary events leading to human malaria.</title>
        <authorList>
            <person name="Sundararaman S.A."/>
            <person name="Plenderleith L.J."/>
            <person name="Liu W."/>
            <person name="Loy D.E."/>
            <person name="Learn G.H."/>
            <person name="Li Y."/>
            <person name="Shaw K.S."/>
            <person name="Ayouba A."/>
            <person name="Peeters M."/>
            <person name="Speede S."/>
            <person name="Shaw G.M."/>
            <person name="Bushman F.D."/>
            <person name="Brisson D."/>
            <person name="Rayner J.C."/>
            <person name="Sharp P.M."/>
            <person name="Hahn B.H."/>
        </authorList>
    </citation>
    <scope>NUCLEOTIDE SEQUENCE [LARGE SCALE GENOMIC DNA]</scope>
    <source>
        <strain evidence="1 2">SY75</strain>
    </source>
</reference>
<dbReference type="VEuPathDB" id="PlasmoDB:PGSY75_0015900"/>
<dbReference type="GeneID" id="29773868"/>
<dbReference type="Proteomes" id="UP000076004">
    <property type="component" value="Unassembled WGS sequence"/>
</dbReference>
<protein>
    <submittedName>
        <fullName evidence="1">Uncharacterized protein</fullName>
    </submittedName>
</protein>
<comment type="caution">
    <text evidence="1">The sequence shown here is derived from an EMBL/GenBank/DDBJ whole genome shotgun (WGS) entry which is preliminary data.</text>
</comment>
<evidence type="ECO:0000313" key="2">
    <source>
        <dbReference type="Proteomes" id="UP000076004"/>
    </source>
</evidence>
<sequence length="75" mass="8989">VLVPIDDKELMTHYNIIDNRDNILRKLENQKRLNQYFTIVANSIKLLKNNLSKESTLDFVTKLDFSQDKKNWHRT</sequence>
<feature type="non-terminal residue" evidence="1">
    <location>
        <position position="75"/>
    </location>
</feature>
<dbReference type="EMBL" id="LVLB01000173">
    <property type="protein sequence ID" value="KYN93417.1"/>
    <property type="molecule type" value="Genomic_DNA"/>
</dbReference>
<dbReference type="KEGG" id="pgab:PGSY75_0015900"/>
<evidence type="ECO:0000313" key="1">
    <source>
        <dbReference type="EMBL" id="KYN93417.1"/>
    </source>
</evidence>
<dbReference type="VEuPathDB" id="PlasmoDB:PGABG01_1217600"/>